<proteinExistence type="predicted"/>
<dbReference type="RefSeq" id="XP_024329676.1">
    <property type="nucleotide sequence ID" value="XM_024474200.1"/>
</dbReference>
<reference evidence="1 2" key="1">
    <citation type="journal article" date="2015" name="Environ. Microbiol.">
        <title>Genome analyses suggest the presence of polyploidy and recent human-driven expansions in eight global populations of the honeybee pathogen Nosema ceranae.</title>
        <authorList>
            <person name="Pelin A."/>
            <person name="Selman M."/>
            <person name="Aris-Brosou S."/>
            <person name="Farinelli L."/>
            <person name="Corradi N."/>
        </authorList>
    </citation>
    <scope>NUCLEOTIDE SEQUENCE [LARGE SCALE GENOMIC DNA]</scope>
    <source>
        <strain evidence="1 2">PA08 1199</strain>
    </source>
</reference>
<sequence length="96" mass="11525">MNNIYFIFLSFFNFLKCRQIRLENPYLTSKLAKEVHRTVNDLIIKKHEKSEQILLNYGSKTENRGFCYQRTLISSNRNLISYHHQKTEAVEKTIQK</sequence>
<name>A0A0F9Z7N2_9MICR</name>
<evidence type="ECO:0000313" key="2">
    <source>
        <dbReference type="Proteomes" id="UP000034350"/>
    </source>
</evidence>
<organism evidence="1 2">
    <name type="scientific">Vairimorpha ceranae</name>
    <dbReference type="NCBI Taxonomy" id="40302"/>
    <lineage>
        <taxon>Eukaryota</taxon>
        <taxon>Fungi</taxon>
        <taxon>Fungi incertae sedis</taxon>
        <taxon>Microsporidia</taxon>
        <taxon>Nosematidae</taxon>
        <taxon>Vairimorpha</taxon>
    </lineage>
</organism>
<keyword evidence="2" id="KW-1185">Reference proteome</keyword>
<dbReference type="Proteomes" id="UP000034350">
    <property type="component" value="Unassembled WGS sequence"/>
</dbReference>
<accession>A0A0F9Z7N2</accession>
<evidence type="ECO:0000313" key="1">
    <source>
        <dbReference type="EMBL" id="KKO73934.1"/>
    </source>
</evidence>
<dbReference type="EMBL" id="JPQZ01000168">
    <property type="protein sequence ID" value="KKO73934.1"/>
    <property type="molecule type" value="Genomic_DNA"/>
</dbReference>
<dbReference type="AlphaFoldDB" id="A0A0F9Z7N2"/>
<gene>
    <name evidence="1" type="ORF">AAJ76_1680001589</name>
</gene>
<comment type="caution">
    <text evidence="1">The sequence shown here is derived from an EMBL/GenBank/DDBJ whole genome shotgun (WGS) entry which is preliminary data.</text>
</comment>
<dbReference type="VEuPathDB" id="MicrosporidiaDB:AAJ76_1680001589"/>
<protein>
    <submittedName>
        <fullName evidence="1">Uncharacterized protein</fullName>
    </submittedName>
</protein>
<dbReference type="GeneID" id="36319110"/>